<sequence length="118" mass="13505">MKKLILSVIMLCTMLLSACSINFGDNENDKDTNQEQSDKKIITNLVLNLITTPTTKHLIMLIQTTLRNKPIDNNLQTTIPILRIKIILTKKIALKSLVKMPFKKPKMFLKQDNTLNLK</sequence>
<proteinExistence type="predicted"/>
<keyword evidence="1" id="KW-0732">Signal</keyword>
<evidence type="ECO:0000256" key="1">
    <source>
        <dbReference type="SAM" id="SignalP"/>
    </source>
</evidence>
<dbReference type="PROSITE" id="PS51257">
    <property type="entry name" value="PROKAR_LIPOPROTEIN"/>
    <property type="match status" value="1"/>
</dbReference>
<evidence type="ECO:0000313" key="3">
    <source>
        <dbReference type="Proteomes" id="UP000254047"/>
    </source>
</evidence>
<protein>
    <recommendedName>
        <fullName evidence="4">Lipoprotein</fullName>
    </recommendedName>
</protein>
<organism evidence="2 3">
    <name type="scientific">Staphylococcus petrasii</name>
    <dbReference type="NCBI Taxonomy" id="1276936"/>
    <lineage>
        <taxon>Bacteria</taxon>
        <taxon>Bacillati</taxon>
        <taxon>Bacillota</taxon>
        <taxon>Bacilli</taxon>
        <taxon>Bacillales</taxon>
        <taxon>Staphylococcaceae</taxon>
        <taxon>Staphylococcus</taxon>
    </lineage>
</organism>
<name>A0A380FXN0_9STAP</name>
<reference evidence="2 3" key="1">
    <citation type="submission" date="2018-06" db="EMBL/GenBank/DDBJ databases">
        <authorList>
            <consortium name="Pathogen Informatics"/>
            <person name="Doyle S."/>
        </authorList>
    </citation>
    <scope>NUCLEOTIDE SEQUENCE [LARGE SCALE GENOMIC DNA]</scope>
    <source>
        <strain evidence="2 3">NCTC13830</strain>
    </source>
</reference>
<evidence type="ECO:0000313" key="2">
    <source>
        <dbReference type="EMBL" id="SUM42541.1"/>
    </source>
</evidence>
<feature type="signal peptide" evidence="1">
    <location>
        <begin position="1"/>
        <end position="18"/>
    </location>
</feature>
<dbReference type="AlphaFoldDB" id="A0A380FXN0"/>
<dbReference type="EMBL" id="UHDO01000001">
    <property type="protein sequence ID" value="SUM42541.1"/>
    <property type="molecule type" value="Genomic_DNA"/>
</dbReference>
<accession>A0A380FXN0</accession>
<dbReference type="Proteomes" id="UP000254047">
    <property type="component" value="Unassembled WGS sequence"/>
</dbReference>
<feature type="chain" id="PRO_5039291027" description="Lipoprotein" evidence="1">
    <location>
        <begin position="19"/>
        <end position="118"/>
    </location>
</feature>
<gene>
    <name evidence="2" type="ORF">NCTC13830_00060</name>
</gene>
<evidence type="ECO:0008006" key="4">
    <source>
        <dbReference type="Google" id="ProtNLM"/>
    </source>
</evidence>